<protein>
    <submittedName>
        <fullName evidence="3">Diguanylate phosphodiesterase</fullName>
    </submittedName>
</protein>
<dbReference type="AlphaFoldDB" id="A0A021VR32"/>
<dbReference type="EMBL" id="AXCW01000081">
    <property type="protein sequence ID" value="EYR63601.1"/>
    <property type="molecule type" value="Genomic_DNA"/>
</dbReference>
<keyword evidence="1" id="KW-1133">Transmembrane helix</keyword>
<keyword evidence="1" id="KW-0812">Transmembrane</keyword>
<evidence type="ECO:0000313" key="3">
    <source>
        <dbReference type="EMBL" id="EYR63601.1"/>
    </source>
</evidence>
<comment type="caution">
    <text evidence="3">The sequence shown here is derived from an EMBL/GenBank/DDBJ whole genome shotgun (WGS) entry which is preliminary data.</text>
</comment>
<reference evidence="3 4" key="1">
    <citation type="submission" date="2014-01" db="EMBL/GenBank/DDBJ databases">
        <title>Actinotalea ferrariae CF5-4.</title>
        <authorList>
            <person name="Chen F."/>
            <person name="Li Y."/>
            <person name="Wang G."/>
        </authorList>
    </citation>
    <scope>NUCLEOTIDE SEQUENCE [LARGE SCALE GENOMIC DNA]</scope>
    <source>
        <strain evidence="3 4">CF5-4</strain>
    </source>
</reference>
<evidence type="ECO:0000259" key="2">
    <source>
        <dbReference type="PROSITE" id="PS50883"/>
    </source>
</evidence>
<dbReference type="GO" id="GO:0071111">
    <property type="term" value="F:cyclic-guanylate-specific phosphodiesterase activity"/>
    <property type="evidence" value="ECO:0007669"/>
    <property type="project" value="InterPro"/>
</dbReference>
<name>A0A021VR32_9CELL</name>
<sequence length="405" mass="42764">MRRHPALATRHGIRRRTDRVVAALQQVHPAGAVALVLLVMVAVWLVVAALGGPPLPLVHLYYVAIVLAAYRFGLRGAVPTAAGSGILAGPLAALPPTPFGEDTLGWAVRCAMFVSVGAVLSLALSARDRGSEQQVTDDVRTAFDRRDDRPPVDPELVARAPALVASGALTMVYQPIYSLRDGRLVAVEALARFDLPGRPGPQEVFAAAARAGCDRELELLAVRAALRGGTDLPAGVDLCVNVSPGTLADPRLHDLVVTARPRSVVVEVTEHAVIHDYDLLRDALARLADAEVRVAVDDAGSGFASLRHVVQLAPHIIKLDLSLAQGVTVSPLRRALGESLADFAHRSDALLVAEGVEDEHDLVTWAALGADLVQGYAVGRPGALPFAPTSDVVVRCLRRAGLPAR</sequence>
<dbReference type="OrthoDB" id="23692at2"/>
<feature type="domain" description="EAL" evidence="2">
    <location>
        <begin position="153"/>
        <end position="395"/>
    </location>
</feature>
<keyword evidence="4" id="KW-1185">Reference proteome</keyword>
<dbReference type="InterPro" id="IPR050706">
    <property type="entry name" value="Cyclic-di-GMP_PDE-like"/>
</dbReference>
<evidence type="ECO:0000256" key="1">
    <source>
        <dbReference type="SAM" id="Phobius"/>
    </source>
</evidence>
<evidence type="ECO:0000313" key="4">
    <source>
        <dbReference type="Proteomes" id="UP000019753"/>
    </source>
</evidence>
<keyword evidence="1" id="KW-0472">Membrane</keyword>
<dbReference type="RefSeq" id="WP_052022730.1">
    <property type="nucleotide sequence ID" value="NZ_AXCW01000081.1"/>
</dbReference>
<feature type="transmembrane region" description="Helical" evidence="1">
    <location>
        <begin position="77"/>
        <end position="94"/>
    </location>
</feature>
<dbReference type="InterPro" id="IPR035919">
    <property type="entry name" value="EAL_sf"/>
</dbReference>
<accession>A0A021VR32</accession>
<dbReference type="Proteomes" id="UP000019753">
    <property type="component" value="Unassembled WGS sequence"/>
</dbReference>
<feature type="transmembrane region" description="Helical" evidence="1">
    <location>
        <begin position="21"/>
        <end position="47"/>
    </location>
</feature>
<feature type="transmembrane region" description="Helical" evidence="1">
    <location>
        <begin position="53"/>
        <end position="70"/>
    </location>
</feature>
<dbReference type="Gene3D" id="3.20.20.450">
    <property type="entry name" value="EAL domain"/>
    <property type="match status" value="1"/>
</dbReference>
<dbReference type="Pfam" id="PF00563">
    <property type="entry name" value="EAL"/>
    <property type="match status" value="1"/>
</dbReference>
<dbReference type="PROSITE" id="PS50883">
    <property type="entry name" value="EAL"/>
    <property type="match status" value="1"/>
</dbReference>
<dbReference type="SUPFAM" id="SSF141868">
    <property type="entry name" value="EAL domain-like"/>
    <property type="match status" value="1"/>
</dbReference>
<organism evidence="3 4">
    <name type="scientific">Actinotalea ferrariae CF5-4</name>
    <dbReference type="NCBI Taxonomy" id="948458"/>
    <lineage>
        <taxon>Bacteria</taxon>
        <taxon>Bacillati</taxon>
        <taxon>Actinomycetota</taxon>
        <taxon>Actinomycetes</taxon>
        <taxon>Micrococcales</taxon>
        <taxon>Cellulomonadaceae</taxon>
        <taxon>Actinotalea</taxon>
    </lineage>
</organism>
<dbReference type="SMART" id="SM00052">
    <property type="entry name" value="EAL"/>
    <property type="match status" value="1"/>
</dbReference>
<dbReference type="InterPro" id="IPR001633">
    <property type="entry name" value="EAL_dom"/>
</dbReference>
<dbReference type="CDD" id="cd01948">
    <property type="entry name" value="EAL"/>
    <property type="match status" value="1"/>
</dbReference>
<dbReference type="PANTHER" id="PTHR33121:SF76">
    <property type="entry name" value="SIGNALING PROTEIN"/>
    <property type="match status" value="1"/>
</dbReference>
<dbReference type="PANTHER" id="PTHR33121">
    <property type="entry name" value="CYCLIC DI-GMP PHOSPHODIESTERASE PDEF"/>
    <property type="match status" value="1"/>
</dbReference>
<feature type="transmembrane region" description="Helical" evidence="1">
    <location>
        <begin position="106"/>
        <end position="124"/>
    </location>
</feature>
<proteinExistence type="predicted"/>
<gene>
    <name evidence="3" type="ORF">N866_19400</name>
</gene>